<accession>A0A0F9CDU7</accession>
<evidence type="ECO:0000313" key="1">
    <source>
        <dbReference type="EMBL" id="KKL47578.1"/>
    </source>
</evidence>
<reference evidence="1" key="1">
    <citation type="journal article" date="2015" name="Nature">
        <title>Complex archaea that bridge the gap between prokaryotes and eukaryotes.</title>
        <authorList>
            <person name="Spang A."/>
            <person name="Saw J.H."/>
            <person name="Jorgensen S.L."/>
            <person name="Zaremba-Niedzwiedzka K."/>
            <person name="Martijn J."/>
            <person name="Lind A.E."/>
            <person name="van Eijk R."/>
            <person name="Schleper C."/>
            <person name="Guy L."/>
            <person name="Ettema T.J."/>
        </authorList>
    </citation>
    <scope>NUCLEOTIDE SEQUENCE</scope>
</reference>
<comment type="caution">
    <text evidence="1">The sequence shown here is derived from an EMBL/GenBank/DDBJ whole genome shotgun (WGS) entry which is preliminary data.</text>
</comment>
<dbReference type="AlphaFoldDB" id="A0A0F9CDU7"/>
<feature type="non-terminal residue" evidence="1">
    <location>
        <position position="57"/>
    </location>
</feature>
<protein>
    <submittedName>
        <fullName evidence="1">Uncharacterized protein</fullName>
    </submittedName>
</protein>
<gene>
    <name evidence="1" type="ORF">LCGC14_2334100</name>
</gene>
<dbReference type="EMBL" id="LAZR01033615">
    <property type="protein sequence ID" value="KKL47578.1"/>
    <property type="molecule type" value="Genomic_DNA"/>
</dbReference>
<sequence length="57" mass="5948">MARRLGQLATPLEVVDAGADVVNQLFRTPARVVGNVAGAISQAAKNVEADIARPADY</sequence>
<proteinExistence type="predicted"/>
<organism evidence="1">
    <name type="scientific">marine sediment metagenome</name>
    <dbReference type="NCBI Taxonomy" id="412755"/>
    <lineage>
        <taxon>unclassified sequences</taxon>
        <taxon>metagenomes</taxon>
        <taxon>ecological metagenomes</taxon>
    </lineage>
</organism>
<name>A0A0F9CDU7_9ZZZZ</name>